<dbReference type="Proteomes" id="UP000481087">
    <property type="component" value="Unassembled WGS sequence"/>
</dbReference>
<dbReference type="RefSeq" id="WP_161407826.1">
    <property type="nucleotide sequence ID" value="NZ_WTUZ01000020.1"/>
</dbReference>
<protein>
    <submittedName>
        <fullName evidence="1">Uncharacterized protein</fullName>
    </submittedName>
</protein>
<comment type="caution">
    <text evidence="1">The sequence shown here is derived from an EMBL/GenBank/DDBJ whole genome shotgun (WGS) entry which is preliminary data.</text>
</comment>
<reference evidence="1 2" key="1">
    <citation type="submission" date="2019-12" db="EMBL/GenBank/DDBJ databases">
        <title>Paenibacillus sp. nov. sp. isolated from soil.</title>
        <authorList>
            <person name="Kim J."/>
            <person name="Jeong S.E."/>
            <person name="Jung H.S."/>
            <person name="Jeon C.O."/>
        </authorList>
    </citation>
    <scope>NUCLEOTIDE SEQUENCE [LARGE SCALE GENOMIC DNA]</scope>
    <source>
        <strain evidence="1 2">5J-6</strain>
    </source>
</reference>
<evidence type="ECO:0000313" key="2">
    <source>
        <dbReference type="Proteomes" id="UP000481087"/>
    </source>
</evidence>
<dbReference type="AlphaFoldDB" id="A0A6L8UZN4"/>
<accession>A0A6L8UZN4</accession>
<evidence type="ECO:0000313" key="1">
    <source>
        <dbReference type="EMBL" id="MZQ83688.1"/>
    </source>
</evidence>
<proteinExistence type="predicted"/>
<keyword evidence="2" id="KW-1185">Reference proteome</keyword>
<organism evidence="1 2">
    <name type="scientific">Paenibacillus silvestris</name>
    <dbReference type="NCBI Taxonomy" id="2606219"/>
    <lineage>
        <taxon>Bacteria</taxon>
        <taxon>Bacillati</taxon>
        <taxon>Bacillota</taxon>
        <taxon>Bacilli</taxon>
        <taxon>Bacillales</taxon>
        <taxon>Paenibacillaceae</taxon>
        <taxon>Paenibacillus</taxon>
    </lineage>
</organism>
<name>A0A6L8UZN4_9BACL</name>
<gene>
    <name evidence="1" type="ORF">GQF01_16365</name>
</gene>
<dbReference type="EMBL" id="WTUZ01000020">
    <property type="protein sequence ID" value="MZQ83688.1"/>
    <property type="molecule type" value="Genomic_DNA"/>
</dbReference>
<sequence>MAAEPNKPVYYDGSGIIQLPPGKTVPGDIIIKPTNVNSTPVPIPYFPYLPYNTGMDDAAARDRQG</sequence>